<organism evidence="1 2">
    <name type="scientific">Solanum tuberosum</name>
    <name type="common">Potato</name>
    <dbReference type="NCBI Taxonomy" id="4113"/>
    <lineage>
        <taxon>Eukaryota</taxon>
        <taxon>Viridiplantae</taxon>
        <taxon>Streptophyta</taxon>
        <taxon>Embryophyta</taxon>
        <taxon>Tracheophyta</taxon>
        <taxon>Spermatophyta</taxon>
        <taxon>Magnoliopsida</taxon>
        <taxon>eudicotyledons</taxon>
        <taxon>Gunneridae</taxon>
        <taxon>Pentapetalae</taxon>
        <taxon>asterids</taxon>
        <taxon>lamiids</taxon>
        <taxon>Solanales</taxon>
        <taxon>Solanaceae</taxon>
        <taxon>Solanoideae</taxon>
        <taxon>Solaneae</taxon>
        <taxon>Solanum</taxon>
    </lineage>
</organism>
<evidence type="ECO:0000313" key="2">
    <source>
        <dbReference type="Proteomes" id="UP000011115"/>
    </source>
</evidence>
<dbReference type="PaxDb" id="4113-PGSC0003DMT400066170"/>
<reference evidence="1" key="2">
    <citation type="submission" date="2015-06" db="UniProtKB">
        <authorList>
            <consortium name="EnsemblPlants"/>
        </authorList>
    </citation>
    <scope>IDENTIFICATION</scope>
    <source>
        <strain evidence="1">DM1-3 516 R44</strain>
    </source>
</reference>
<proteinExistence type="predicted"/>
<reference evidence="2" key="1">
    <citation type="journal article" date="2011" name="Nature">
        <title>Genome sequence and analysis of the tuber crop potato.</title>
        <authorList>
            <consortium name="The Potato Genome Sequencing Consortium"/>
        </authorList>
    </citation>
    <scope>NUCLEOTIDE SEQUENCE [LARGE SCALE GENOMIC DNA]</scope>
    <source>
        <strain evidence="2">cv. DM1-3 516 R44</strain>
    </source>
</reference>
<dbReference type="Gramene" id="PGSC0003DMT400066170">
    <property type="protein sequence ID" value="PGSC0003DMT400066170"/>
    <property type="gene ID" value="PGSC0003DMG401025754"/>
</dbReference>
<evidence type="ECO:0000313" key="1">
    <source>
        <dbReference type="EnsemblPlants" id="PGSC0003DMT400066170"/>
    </source>
</evidence>
<dbReference type="HOGENOM" id="CLU_2927140_0_0_1"/>
<protein>
    <submittedName>
        <fullName evidence="1">Uncharacterized protein</fullName>
    </submittedName>
</protein>
<dbReference type="AlphaFoldDB" id="M1CF47"/>
<name>M1CF47_SOLTU</name>
<sequence length="61" mass="7179">MPQPQTFKGFSHLDELEKSMAKRNKPIQHAEVYKQCQKQGRITMYAILETEECQKQPITEL</sequence>
<accession>M1CF47</accession>
<dbReference type="Proteomes" id="UP000011115">
    <property type="component" value="Unassembled WGS sequence"/>
</dbReference>
<dbReference type="EnsemblPlants" id="PGSC0003DMT400066170">
    <property type="protein sequence ID" value="PGSC0003DMT400066170"/>
    <property type="gene ID" value="PGSC0003DMG401025754"/>
</dbReference>
<dbReference type="InParanoid" id="M1CF47"/>
<keyword evidence="2" id="KW-1185">Reference proteome</keyword>